<gene>
    <name evidence="6" type="ORF">V2S66_22680</name>
</gene>
<name>A0ABU7PG18_9ACTN</name>
<dbReference type="Pfam" id="PF13641">
    <property type="entry name" value="Glyco_tranf_2_3"/>
    <property type="match status" value="1"/>
</dbReference>
<dbReference type="SUPFAM" id="SSF53448">
    <property type="entry name" value="Nucleotide-diphospho-sugar transferases"/>
    <property type="match status" value="1"/>
</dbReference>
<dbReference type="PANTHER" id="PTHR43179">
    <property type="entry name" value="RHAMNOSYLTRANSFERASE WBBL"/>
    <property type="match status" value="1"/>
</dbReference>
<reference evidence="6 7" key="1">
    <citation type="submission" date="2023-12" db="EMBL/GenBank/DDBJ databases">
        <title>Streptomyces sp. V4-01.</title>
        <authorList>
            <person name="Somphong A."/>
            <person name="Phongsopitanun W."/>
        </authorList>
    </citation>
    <scope>NUCLEOTIDE SEQUENCE [LARGE SCALE GENOMIC DNA]</scope>
    <source>
        <strain evidence="6 7">V4-01</strain>
    </source>
</reference>
<evidence type="ECO:0000256" key="2">
    <source>
        <dbReference type="ARBA" id="ARBA00006739"/>
    </source>
</evidence>
<dbReference type="PANTHER" id="PTHR43179:SF12">
    <property type="entry name" value="GALACTOFURANOSYLTRANSFERASE GLFT2"/>
    <property type="match status" value="1"/>
</dbReference>
<proteinExistence type="inferred from homology"/>
<dbReference type="RefSeq" id="WP_330797843.1">
    <property type="nucleotide sequence ID" value="NZ_JAZEWV010000021.1"/>
</dbReference>
<evidence type="ECO:0000313" key="6">
    <source>
        <dbReference type="EMBL" id="MEE4544760.1"/>
    </source>
</evidence>
<protein>
    <submittedName>
        <fullName evidence="6">Glycosyltransferase family 2 protein</fullName>
        <ecNumber evidence="6">2.4.-.-</ecNumber>
    </submittedName>
</protein>
<evidence type="ECO:0000256" key="1">
    <source>
        <dbReference type="ARBA" id="ARBA00004776"/>
    </source>
</evidence>
<keyword evidence="7" id="KW-1185">Reference proteome</keyword>
<feature type="region of interest" description="Disordered" evidence="5">
    <location>
        <begin position="307"/>
        <end position="326"/>
    </location>
</feature>
<evidence type="ECO:0000256" key="5">
    <source>
        <dbReference type="SAM" id="MobiDB-lite"/>
    </source>
</evidence>
<evidence type="ECO:0000256" key="3">
    <source>
        <dbReference type="ARBA" id="ARBA00022676"/>
    </source>
</evidence>
<keyword evidence="4 6" id="KW-0808">Transferase</keyword>
<evidence type="ECO:0000256" key="4">
    <source>
        <dbReference type="ARBA" id="ARBA00022679"/>
    </source>
</evidence>
<comment type="similarity">
    <text evidence="2">Belongs to the glycosyltransferase 2 family.</text>
</comment>
<dbReference type="Gene3D" id="3.90.550.10">
    <property type="entry name" value="Spore Coat Polysaccharide Biosynthesis Protein SpsA, Chain A"/>
    <property type="match status" value="1"/>
</dbReference>
<comment type="caution">
    <text evidence="6">The sequence shown here is derived from an EMBL/GenBank/DDBJ whole genome shotgun (WGS) entry which is preliminary data.</text>
</comment>
<dbReference type="EC" id="2.4.-.-" evidence="6"/>
<evidence type="ECO:0000313" key="7">
    <source>
        <dbReference type="Proteomes" id="UP001344658"/>
    </source>
</evidence>
<dbReference type="Proteomes" id="UP001344658">
    <property type="component" value="Unassembled WGS sequence"/>
</dbReference>
<accession>A0ABU7PG18</accession>
<comment type="pathway">
    <text evidence="1">Cell wall biogenesis; cell wall polysaccharide biosynthesis.</text>
</comment>
<dbReference type="GO" id="GO:0016757">
    <property type="term" value="F:glycosyltransferase activity"/>
    <property type="evidence" value="ECO:0007669"/>
    <property type="project" value="UniProtKB-KW"/>
</dbReference>
<keyword evidence="3 6" id="KW-0328">Glycosyltransferase</keyword>
<organism evidence="6 7">
    <name type="scientific">Actinacidiphila polyblastidii</name>
    <dbReference type="NCBI Taxonomy" id="3110430"/>
    <lineage>
        <taxon>Bacteria</taxon>
        <taxon>Bacillati</taxon>
        <taxon>Actinomycetota</taxon>
        <taxon>Actinomycetes</taxon>
        <taxon>Kitasatosporales</taxon>
        <taxon>Streptomycetaceae</taxon>
        <taxon>Actinacidiphila</taxon>
    </lineage>
</organism>
<dbReference type="InterPro" id="IPR029044">
    <property type="entry name" value="Nucleotide-diphossugar_trans"/>
</dbReference>
<sequence>MSLAPKAAGPVVVLAVTWNSAALLPDFLAALPQGMAGVDYRLVVADNDSADDTVAVLRALAPDATVVQTGRNAGYAAGINAALAAAARWESGVRAAVVCNPDTRMRPGCGRTLLDALGEELPDGSRVGISVPVLYEADGATVSRTLRREPTVLRALAEAVIGNRRAGRFPALGELVTDPAAYTAATRADWATGALMALSAEVMAACGPWDEFYFLYSEETEFCLRARDRGFATRLAPAAAAVHEGGQSRVSPRLWTLLVLNRVRLHRRRHGAAAAAAFWAAVLLRETSRSVIGKAPSRAALRALVSPSRLRERPGPAPSAPRSATS</sequence>
<dbReference type="EMBL" id="JAZEWV010000021">
    <property type="protein sequence ID" value="MEE4544760.1"/>
    <property type="molecule type" value="Genomic_DNA"/>
</dbReference>